<name>K2BBJ6_9BACT</name>
<evidence type="ECO:0000256" key="1">
    <source>
        <dbReference type="SAM" id="MobiDB-lite"/>
    </source>
</evidence>
<keyword evidence="2" id="KW-0472">Membrane</keyword>
<protein>
    <submittedName>
        <fullName evidence="3">Uncharacterized protein</fullName>
    </submittedName>
</protein>
<accession>K2BBJ6</accession>
<organism evidence="3">
    <name type="scientific">uncultured bacterium</name>
    <name type="common">gcode 4</name>
    <dbReference type="NCBI Taxonomy" id="1234023"/>
    <lineage>
        <taxon>Bacteria</taxon>
        <taxon>environmental samples</taxon>
    </lineage>
</organism>
<dbReference type="EMBL" id="AMFJ01021650">
    <property type="protein sequence ID" value="EKD66123.1"/>
    <property type="molecule type" value="Genomic_DNA"/>
</dbReference>
<proteinExistence type="predicted"/>
<feature type="transmembrane region" description="Helical" evidence="2">
    <location>
        <begin position="58"/>
        <end position="79"/>
    </location>
</feature>
<keyword evidence="2" id="KW-0812">Transmembrane</keyword>
<keyword evidence="2" id="KW-1133">Transmembrane helix</keyword>
<feature type="compositionally biased region" description="Low complexity" evidence="1">
    <location>
        <begin position="90"/>
        <end position="104"/>
    </location>
</feature>
<sequence length="435" mass="52360">MSSIEDRFFQSNENQKNNKEIDEVSARKKDILKEKEEIIDTDKVFISKRQKQPINNSLILYILISIIILAIAFWGFYFYKSNNSTEILNNSSNKENSSDKSNNSIDTQKSSDSWESLWELKTEKYNVVFVNNKWENIKITNDWNYSIWDDLGKTVCSNFDNAGITKAIAYVIMGNYKTFWLYWGSAWICNTDAGWEDIFFYDFSTQKKVSLLEEFKNKIKLNDYYWIYLNVRNIDNINIHYKDWRLYYEWEYSKKIADWLGNPISLDDNALSNKNIEIIKKEDLINNQPWIFRFYYDYLITNPENQDISEKSDNRINSQDEDKLAEEFLRSHYSDIANDNFWKAYNNYTRNLINDKIVKNPKTILRSLSSFSYDYKDVSNIEIDNFTKWPKDLNYKYIVSIYYNNWIKRKFLTESQLTRDNNQFKIDWYGWSEIK</sequence>
<gene>
    <name evidence="3" type="ORF">ACD_49C00064G0026</name>
</gene>
<feature type="region of interest" description="Disordered" evidence="1">
    <location>
        <begin position="90"/>
        <end position="109"/>
    </location>
</feature>
<evidence type="ECO:0000256" key="2">
    <source>
        <dbReference type="SAM" id="Phobius"/>
    </source>
</evidence>
<evidence type="ECO:0000313" key="3">
    <source>
        <dbReference type="EMBL" id="EKD66123.1"/>
    </source>
</evidence>
<dbReference type="AlphaFoldDB" id="K2BBJ6"/>
<comment type="caution">
    <text evidence="3">The sequence shown here is derived from an EMBL/GenBank/DDBJ whole genome shotgun (WGS) entry which is preliminary data.</text>
</comment>
<reference evidence="3" key="1">
    <citation type="journal article" date="2012" name="Science">
        <title>Fermentation, hydrogen, and sulfur metabolism in multiple uncultivated bacterial phyla.</title>
        <authorList>
            <person name="Wrighton K.C."/>
            <person name="Thomas B.C."/>
            <person name="Sharon I."/>
            <person name="Miller C.S."/>
            <person name="Castelle C.J."/>
            <person name="VerBerkmoes N.C."/>
            <person name="Wilkins M.J."/>
            <person name="Hettich R.L."/>
            <person name="Lipton M.S."/>
            <person name="Williams K.H."/>
            <person name="Long P.E."/>
            <person name="Banfield J.F."/>
        </authorList>
    </citation>
    <scope>NUCLEOTIDE SEQUENCE [LARGE SCALE GENOMIC DNA]</scope>
</reference>